<dbReference type="EMBL" id="CH480815">
    <property type="protein sequence ID" value="EDW40785.1"/>
    <property type="molecule type" value="Genomic_DNA"/>
</dbReference>
<proteinExistence type="predicted"/>
<dbReference type="OMA" id="KSETICG"/>
<dbReference type="PhylomeDB" id="B4HK49"/>
<accession>B4HK49</accession>
<organism evidence="2">
    <name type="scientific">Drosophila sechellia</name>
    <name type="common">Fruit fly</name>
    <dbReference type="NCBI Taxonomy" id="7238"/>
    <lineage>
        <taxon>Eukaryota</taxon>
        <taxon>Metazoa</taxon>
        <taxon>Ecdysozoa</taxon>
        <taxon>Arthropoda</taxon>
        <taxon>Hexapoda</taxon>
        <taxon>Insecta</taxon>
        <taxon>Pterygota</taxon>
        <taxon>Neoptera</taxon>
        <taxon>Endopterygota</taxon>
        <taxon>Diptera</taxon>
        <taxon>Brachycera</taxon>
        <taxon>Muscomorpha</taxon>
        <taxon>Ephydroidea</taxon>
        <taxon>Drosophilidae</taxon>
        <taxon>Drosophila</taxon>
        <taxon>Sophophora</taxon>
    </lineage>
</organism>
<protein>
    <submittedName>
        <fullName evidence="1">GM25101</fullName>
    </submittedName>
</protein>
<dbReference type="HOGENOM" id="CLU_2212688_0_0_1"/>
<dbReference type="Proteomes" id="UP000001292">
    <property type="component" value="Unassembled WGS sequence"/>
</dbReference>
<sequence>MNFAIASGTSVANFGKCSALAAKITYLCRPEPTEIATRDVRCEANAFVPVVSESESESKYESQIGQSKSETICGRTQKSKDKCSINLARRMLIGDRRRSANKRGAFCTIYV</sequence>
<dbReference type="AlphaFoldDB" id="B4HK49"/>
<evidence type="ECO:0000313" key="2">
    <source>
        <dbReference type="Proteomes" id="UP000001292"/>
    </source>
</evidence>
<gene>
    <name evidence="1" type="primary">Dsec\GM25101</name>
    <name evidence="1" type="ORF">Dsec_GM25101</name>
</gene>
<reference evidence="1 2" key="1">
    <citation type="journal article" date="2007" name="Nature">
        <title>Evolution of genes and genomes on the Drosophila phylogeny.</title>
        <authorList>
            <consortium name="Drosophila 12 Genomes Consortium"/>
            <person name="Clark A.G."/>
            <person name="Eisen M.B."/>
            <person name="Smith D.R."/>
            <person name="Bergman C.M."/>
            <person name="Oliver B."/>
            <person name="Markow T.A."/>
            <person name="Kaufman T.C."/>
            <person name="Kellis M."/>
            <person name="Gelbart W."/>
            <person name="Iyer V.N."/>
            <person name="Pollard D.A."/>
            <person name="Sackton T.B."/>
            <person name="Larracuente A.M."/>
            <person name="Singh N.D."/>
            <person name="Abad J.P."/>
            <person name="Abt D.N."/>
            <person name="Adryan B."/>
            <person name="Aguade M."/>
            <person name="Akashi H."/>
            <person name="Anderson W.W."/>
            <person name="Aquadro C.F."/>
            <person name="Ardell D.H."/>
            <person name="Arguello R."/>
            <person name="Artieri C.G."/>
            <person name="Barbash D.A."/>
            <person name="Barker D."/>
            <person name="Barsanti P."/>
            <person name="Batterham P."/>
            <person name="Batzoglou S."/>
            <person name="Begun D."/>
            <person name="Bhutkar A."/>
            <person name="Blanco E."/>
            <person name="Bosak S.A."/>
            <person name="Bradley R.K."/>
            <person name="Brand A.D."/>
            <person name="Brent M.R."/>
            <person name="Brooks A.N."/>
            <person name="Brown R.H."/>
            <person name="Butlin R.K."/>
            <person name="Caggese C."/>
            <person name="Calvi B.R."/>
            <person name="Bernardo de Carvalho A."/>
            <person name="Caspi A."/>
            <person name="Castrezana S."/>
            <person name="Celniker S.E."/>
            <person name="Chang J.L."/>
            <person name="Chapple C."/>
            <person name="Chatterji S."/>
            <person name="Chinwalla A."/>
            <person name="Civetta A."/>
            <person name="Clifton S.W."/>
            <person name="Comeron J.M."/>
            <person name="Costello J.C."/>
            <person name="Coyne J.A."/>
            <person name="Daub J."/>
            <person name="David R.G."/>
            <person name="Delcher A.L."/>
            <person name="Delehaunty K."/>
            <person name="Do C.B."/>
            <person name="Ebling H."/>
            <person name="Edwards K."/>
            <person name="Eickbush T."/>
            <person name="Evans J.D."/>
            <person name="Filipski A."/>
            <person name="Findeiss S."/>
            <person name="Freyhult E."/>
            <person name="Fulton L."/>
            <person name="Fulton R."/>
            <person name="Garcia A.C."/>
            <person name="Gardiner A."/>
            <person name="Garfield D.A."/>
            <person name="Garvin B.E."/>
            <person name="Gibson G."/>
            <person name="Gilbert D."/>
            <person name="Gnerre S."/>
            <person name="Godfrey J."/>
            <person name="Good R."/>
            <person name="Gotea V."/>
            <person name="Gravely B."/>
            <person name="Greenberg A.J."/>
            <person name="Griffiths-Jones S."/>
            <person name="Gross S."/>
            <person name="Guigo R."/>
            <person name="Gustafson E.A."/>
            <person name="Haerty W."/>
            <person name="Hahn M.W."/>
            <person name="Halligan D.L."/>
            <person name="Halpern A.L."/>
            <person name="Halter G.M."/>
            <person name="Han M.V."/>
            <person name="Heger A."/>
            <person name="Hillier L."/>
            <person name="Hinrichs A.S."/>
            <person name="Holmes I."/>
            <person name="Hoskins R.A."/>
            <person name="Hubisz M.J."/>
            <person name="Hultmark D."/>
            <person name="Huntley M.A."/>
            <person name="Jaffe D.B."/>
            <person name="Jagadeeshan S."/>
            <person name="Jeck W.R."/>
            <person name="Johnson J."/>
            <person name="Jones C.D."/>
            <person name="Jordan W.C."/>
            <person name="Karpen G.H."/>
            <person name="Kataoka E."/>
            <person name="Keightley P.D."/>
            <person name="Kheradpour P."/>
            <person name="Kirkness E.F."/>
            <person name="Koerich L.B."/>
            <person name="Kristiansen K."/>
            <person name="Kudrna D."/>
            <person name="Kulathinal R.J."/>
            <person name="Kumar S."/>
            <person name="Kwok R."/>
            <person name="Lander E."/>
            <person name="Langley C.H."/>
            <person name="Lapoint R."/>
            <person name="Lazzaro B.P."/>
            <person name="Lee S.J."/>
            <person name="Levesque L."/>
            <person name="Li R."/>
            <person name="Lin C.F."/>
            <person name="Lin M.F."/>
            <person name="Lindblad-Toh K."/>
            <person name="Llopart A."/>
            <person name="Long M."/>
            <person name="Low L."/>
            <person name="Lozovsky E."/>
            <person name="Lu J."/>
            <person name="Luo M."/>
            <person name="Machado C.A."/>
            <person name="Makalowski W."/>
            <person name="Marzo M."/>
            <person name="Matsuda M."/>
            <person name="Matzkin L."/>
            <person name="McAllister B."/>
            <person name="McBride C.S."/>
            <person name="McKernan B."/>
            <person name="McKernan K."/>
            <person name="Mendez-Lago M."/>
            <person name="Minx P."/>
            <person name="Mollenhauer M.U."/>
            <person name="Montooth K."/>
            <person name="Mount S.M."/>
            <person name="Mu X."/>
            <person name="Myers E."/>
            <person name="Negre B."/>
            <person name="Newfeld S."/>
            <person name="Nielsen R."/>
            <person name="Noor M.A."/>
            <person name="O'Grady P."/>
            <person name="Pachter L."/>
            <person name="Papaceit M."/>
            <person name="Parisi M.J."/>
            <person name="Parisi M."/>
            <person name="Parts L."/>
            <person name="Pedersen J.S."/>
            <person name="Pesole G."/>
            <person name="Phillippy A.M."/>
            <person name="Ponting C.P."/>
            <person name="Pop M."/>
            <person name="Porcelli D."/>
            <person name="Powell J.R."/>
            <person name="Prohaska S."/>
            <person name="Pruitt K."/>
            <person name="Puig M."/>
            <person name="Quesneville H."/>
            <person name="Ram K.R."/>
            <person name="Rand D."/>
            <person name="Rasmussen M.D."/>
            <person name="Reed L.K."/>
            <person name="Reenan R."/>
            <person name="Reily A."/>
            <person name="Remington K.A."/>
            <person name="Rieger T.T."/>
            <person name="Ritchie M.G."/>
            <person name="Robin C."/>
            <person name="Rogers Y.H."/>
            <person name="Rohde C."/>
            <person name="Rozas J."/>
            <person name="Rubenfield M.J."/>
            <person name="Ruiz A."/>
            <person name="Russo S."/>
            <person name="Salzberg S.L."/>
            <person name="Sanchez-Gracia A."/>
            <person name="Saranga D.J."/>
            <person name="Sato H."/>
            <person name="Schaeffer S.W."/>
            <person name="Schatz M.C."/>
            <person name="Schlenke T."/>
            <person name="Schwartz R."/>
            <person name="Segarra C."/>
            <person name="Singh R.S."/>
            <person name="Sirot L."/>
            <person name="Sirota M."/>
            <person name="Sisneros N.B."/>
            <person name="Smith C.D."/>
            <person name="Smith T.F."/>
            <person name="Spieth J."/>
            <person name="Stage D.E."/>
            <person name="Stark A."/>
            <person name="Stephan W."/>
            <person name="Strausberg R.L."/>
            <person name="Strempel S."/>
            <person name="Sturgill D."/>
            <person name="Sutton G."/>
            <person name="Sutton G.G."/>
            <person name="Tao W."/>
            <person name="Teichmann S."/>
            <person name="Tobari Y.N."/>
            <person name="Tomimura Y."/>
            <person name="Tsolas J.M."/>
            <person name="Valente V.L."/>
            <person name="Venter E."/>
            <person name="Venter J.C."/>
            <person name="Vicario S."/>
            <person name="Vieira F.G."/>
            <person name="Vilella A.J."/>
            <person name="Villasante A."/>
            <person name="Walenz B."/>
            <person name="Wang J."/>
            <person name="Wasserman M."/>
            <person name="Watts T."/>
            <person name="Wilson D."/>
            <person name="Wilson R.K."/>
            <person name="Wing R.A."/>
            <person name="Wolfner M.F."/>
            <person name="Wong A."/>
            <person name="Wong G.K."/>
            <person name="Wu C.I."/>
            <person name="Wu G."/>
            <person name="Yamamoto D."/>
            <person name="Yang H.P."/>
            <person name="Yang S.P."/>
            <person name="Yorke J.A."/>
            <person name="Yoshida K."/>
            <person name="Zdobnov E."/>
            <person name="Zhang P."/>
            <person name="Zhang Y."/>
            <person name="Zimin A.V."/>
            <person name="Baldwin J."/>
            <person name="Abdouelleil A."/>
            <person name="Abdulkadir J."/>
            <person name="Abebe A."/>
            <person name="Abera B."/>
            <person name="Abreu J."/>
            <person name="Acer S.C."/>
            <person name="Aftuck L."/>
            <person name="Alexander A."/>
            <person name="An P."/>
            <person name="Anderson E."/>
            <person name="Anderson S."/>
            <person name="Arachi H."/>
            <person name="Azer M."/>
            <person name="Bachantsang P."/>
            <person name="Barry A."/>
            <person name="Bayul T."/>
            <person name="Berlin A."/>
            <person name="Bessette D."/>
            <person name="Bloom T."/>
            <person name="Blye J."/>
            <person name="Boguslavskiy L."/>
            <person name="Bonnet C."/>
            <person name="Boukhgalter B."/>
            <person name="Bourzgui I."/>
            <person name="Brown A."/>
            <person name="Cahill P."/>
            <person name="Channer S."/>
            <person name="Cheshatsang Y."/>
            <person name="Chuda L."/>
            <person name="Citroen M."/>
            <person name="Collymore A."/>
            <person name="Cooke P."/>
            <person name="Costello M."/>
            <person name="D'Aco K."/>
            <person name="Daza R."/>
            <person name="De Haan G."/>
            <person name="DeGray S."/>
            <person name="DeMaso C."/>
            <person name="Dhargay N."/>
            <person name="Dooley K."/>
            <person name="Dooley E."/>
            <person name="Doricent M."/>
            <person name="Dorje P."/>
            <person name="Dorjee K."/>
            <person name="Dupes A."/>
            <person name="Elong R."/>
            <person name="Falk J."/>
            <person name="Farina A."/>
            <person name="Faro S."/>
            <person name="Ferguson D."/>
            <person name="Fisher S."/>
            <person name="Foley C.D."/>
            <person name="Franke A."/>
            <person name="Friedrich D."/>
            <person name="Gadbois L."/>
            <person name="Gearin G."/>
            <person name="Gearin C.R."/>
            <person name="Giannoukos G."/>
            <person name="Goode T."/>
            <person name="Graham J."/>
            <person name="Grandbois E."/>
            <person name="Grewal S."/>
            <person name="Gyaltsen K."/>
            <person name="Hafez N."/>
            <person name="Hagos B."/>
            <person name="Hall J."/>
            <person name="Henson C."/>
            <person name="Hollinger A."/>
            <person name="Honan T."/>
            <person name="Huard M.D."/>
            <person name="Hughes L."/>
            <person name="Hurhula B."/>
            <person name="Husby M.E."/>
            <person name="Kamat A."/>
            <person name="Kanga B."/>
            <person name="Kashin S."/>
            <person name="Khazanovich D."/>
            <person name="Kisner P."/>
            <person name="Lance K."/>
            <person name="Lara M."/>
            <person name="Lee W."/>
            <person name="Lennon N."/>
            <person name="Letendre F."/>
            <person name="LeVine R."/>
            <person name="Lipovsky A."/>
            <person name="Liu X."/>
            <person name="Liu J."/>
            <person name="Liu S."/>
            <person name="Lokyitsang T."/>
            <person name="Lokyitsang Y."/>
            <person name="Lubonja R."/>
            <person name="Lui A."/>
            <person name="MacDonald P."/>
            <person name="Magnisalis V."/>
            <person name="Maru K."/>
            <person name="Matthews C."/>
            <person name="McCusker W."/>
            <person name="McDonough S."/>
            <person name="Mehta T."/>
            <person name="Meldrim J."/>
            <person name="Meneus L."/>
            <person name="Mihai O."/>
            <person name="Mihalev A."/>
            <person name="Mihova T."/>
            <person name="Mittelman R."/>
            <person name="Mlenga V."/>
            <person name="Montmayeur A."/>
            <person name="Mulrain L."/>
            <person name="Navidi A."/>
            <person name="Naylor J."/>
            <person name="Negash T."/>
            <person name="Nguyen T."/>
            <person name="Nguyen N."/>
            <person name="Nicol R."/>
            <person name="Norbu C."/>
            <person name="Norbu N."/>
            <person name="Novod N."/>
            <person name="O'Neill B."/>
            <person name="Osman S."/>
            <person name="Markiewicz E."/>
            <person name="Oyono O.L."/>
            <person name="Patti C."/>
            <person name="Phunkhang P."/>
            <person name="Pierre F."/>
            <person name="Priest M."/>
            <person name="Raghuraman S."/>
            <person name="Rege F."/>
            <person name="Reyes R."/>
            <person name="Rise C."/>
            <person name="Rogov P."/>
            <person name="Ross K."/>
            <person name="Ryan E."/>
            <person name="Settipalli S."/>
            <person name="Shea T."/>
            <person name="Sherpa N."/>
            <person name="Shi L."/>
            <person name="Shih D."/>
            <person name="Sparrow T."/>
            <person name="Spaulding J."/>
            <person name="Stalker J."/>
            <person name="Stange-Thomann N."/>
            <person name="Stavropoulos S."/>
            <person name="Stone C."/>
            <person name="Strader C."/>
            <person name="Tesfaye S."/>
            <person name="Thomson T."/>
            <person name="Thoulutsang Y."/>
            <person name="Thoulutsang D."/>
            <person name="Topham K."/>
            <person name="Topping I."/>
            <person name="Tsamla T."/>
            <person name="Vassiliev H."/>
            <person name="Vo A."/>
            <person name="Wangchuk T."/>
            <person name="Wangdi T."/>
            <person name="Weiand M."/>
            <person name="Wilkinson J."/>
            <person name="Wilson A."/>
            <person name="Yadav S."/>
            <person name="Young G."/>
            <person name="Yu Q."/>
            <person name="Zembek L."/>
            <person name="Zhong D."/>
            <person name="Zimmer A."/>
            <person name="Zwirko Z."/>
            <person name="Jaffe D.B."/>
            <person name="Alvarez P."/>
            <person name="Brockman W."/>
            <person name="Butler J."/>
            <person name="Chin C."/>
            <person name="Gnerre S."/>
            <person name="Grabherr M."/>
            <person name="Kleber M."/>
            <person name="Mauceli E."/>
            <person name="MacCallum I."/>
        </authorList>
    </citation>
    <scope>NUCLEOTIDE SEQUENCE [LARGE SCALE GENOMIC DNA]</scope>
    <source>
        <strain evidence="2">Rob3c / Tucson 14021-0248.25</strain>
    </source>
</reference>
<evidence type="ECO:0000313" key="1">
    <source>
        <dbReference type="EMBL" id="EDW40785.1"/>
    </source>
</evidence>
<name>B4HK49_DROSE</name>
<keyword evidence="2" id="KW-1185">Reference proteome</keyword>